<dbReference type="Pfam" id="PF13601">
    <property type="entry name" value="HTH_34"/>
    <property type="match status" value="1"/>
</dbReference>
<protein>
    <submittedName>
        <fullName evidence="2">Transcriptional regulator</fullName>
    </submittedName>
</protein>
<name>A0A941IXQ9_9BACT</name>
<evidence type="ECO:0000259" key="1">
    <source>
        <dbReference type="Pfam" id="PF13601"/>
    </source>
</evidence>
<gene>
    <name evidence="2" type="ORF">KDU71_09625</name>
</gene>
<comment type="caution">
    <text evidence="2">The sequence shown here is derived from an EMBL/GenBank/DDBJ whole genome shotgun (WGS) entry which is preliminary data.</text>
</comment>
<reference evidence="2" key="1">
    <citation type="journal article" date="2018" name="Int. J. Syst. Evol. Microbiol.">
        <title>Carboxylicivirga sediminis sp. nov., isolated from coastal sediment.</title>
        <authorList>
            <person name="Wang F.Q."/>
            <person name="Ren L.H."/>
            <person name="Zou R.J."/>
            <person name="Sun Y.Z."/>
            <person name="Liu X.J."/>
            <person name="Jiang F."/>
            <person name="Liu L.J."/>
        </authorList>
    </citation>
    <scope>NUCLEOTIDE SEQUENCE</scope>
    <source>
        <strain evidence="2">JR1</strain>
    </source>
</reference>
<feature type="domain" description="Winged helix DNA-binding" evidence="1">
    <location>
        <begin position="16"/>
        <end position="95"/>
    </location>
</feature>
<dbReference type="Gene3D" id="1.10.10.10">
    <property type="entry name" value="Winged helix-like DNA-binding domain superfamily/Winged helix DNA-binding domain"/>
    <property type="match status" value="1"/>
</dbReference>
<accession>A0A941IXQ9</accession>
<dbReference type="SUPFAM" id="SSF46785">
    <property type="entry name" value="Winged helix' DNA-binding domain"/>
    <property type="match status" value="1"/>
</dbReference>
<keyword evidence="3" id="KW-1185">Reference proteome</keyword>
<dbReference type="InterPro" id="IPR036388">
    <property type="entry name" value="WH-like_DNA-bd_sf"/>
</dbReference>
<evidence type="ECO:0000313" key="3">
    <source>
        <dbReference type="Proteomes" id="UP000679220"/>
    </source>
</evidence>
<proteinExistence type="predicted"/>
<dbReference type="Proteomes" id="UP000679220">
    <property type="component" value="Unassembled WGS sequence"/>
</dbReference>
<dbReference type="AlphaFoldDB" id="A0A941IXQ9"/>
<sequence length="100" mass="11381">MKHIIDNLSKLFDSRLRLGIMAVLMVNDKVDFNALKEYLDASDGNLASHIKALEKHDLIIVHKQFVGRKPKTSYEATPLGRQLFQKHLDGLNNLISNVKQ</sequence>
<reference evidence="2" key="2">
    <citation type="submission" date="2021-04" db="EMBL/GenBank/DDBJ databases">
        <authorList>
            <person name="Zhang T."/>
            <person name="Zhang Y."/>
            <person name="Lu D."/>
            <person name="Zuo D."/>
            <person name="Du Z."/>
        </authorList>
    </citation>
    <scope>NUCLEOTIDE SEQUENCE</scope>
    <source>
        <strain evidence="2">JR1</strain>
    </source>
</reference>
<dbReference type="InterPro" id="IPR027395">
    <property type="entry name" value="WH_DNA-bd_dom"/>
</dbReference>
<organism evidence="2 3">
    <name type="scientific">Carboxylicivirga sediminis</name>
    <dbReference type="NCBI Taxonomy" id="2006564"/>
    <lineage>
        <taxon>Bacteria</taxon>
        <taxon>Pseudomonadati</taxon>
        <taxon>Bacteroidota</taxon>
        <taxon>Bacteroidia</taxon>
        <taxon>Marinilabiliales</taxon>
        <taxon>Marinilabiliaceae</taxon>
        <taxon>Carboxylicivirga</taxon>
    </lineage>
</organism>
<dbReference type="RefSeq" id="WP_212190157.1">
    <property type="nucleotide sequence ID" value="NZ_JAGTAR010000012.1"/>
</dbReference>
<dbReference type="EMBL" id="JAGTAR010000012">
    <property type="protein sequence ID" value="MBR8535813.1"/>
    <property type="molecule type" value="Genomic_DNA"/>
</dbReference>
<dbReference type="PANTHER" id="PTHR37318:SF1">
    <property type="entry name" value="BSL7504 PROTEIN"/>
    <property type="match status" value="1"/>
</dbReference>
<dbReference type="InterPro" id="IPR036390">
    <property type="entry name" value="WH_DNA-bd_sf"/>
</dbReference>
<dbReference type="PANTHER" id="PTHR37318">
    <property type="entry name" value="BSL7504 PROTEIN"/>
    <property type="match status" value="1"/>
</dbReference>
<evidence type="ECO:0000313" key="2">
    <source>
        <dbReference type="EMBL" id="MBR8535813.1"/>
    </source>
</evidence>